<name>A0ABY3ST13_9BACL</name>
<gene>
    <name evidence="3" type="ORF">L0M14_14240</name>
</gene>
<feature type="region of interest" description="Disordered" evidence="1">
    <location>
        <begin position="1"/>
        <end position="30"/>
    </location>
</feature>
<protein>
    <submittedName>
        <fullName evidence="3">GerMN domain-containing protein</fullName>
    </submittedName>
</protein>
<dbReference type="EMBL" id="CP090978">
    <property type="protein sequence ID" value="UJF36117.1"/>
    <property type="molecule type" value="Genomic_DNA"/>
</dbReference>
<keyword evidence="4" id="KW-1185">Reference proteome</keyword>
<proteinExistence type="predicted"/>
<feature type="domain" description="GerMN" evidence="2">
    <location>
        <begin position="37"/>
        <end position="146"/>
    </location>
</feature>
<reference evidence="3 4" key="1">
    <citation type="journal article" date="2024" name="Int. J. Syst. Evol. Microbiol.">
        <title>Paenibacillus hexagrammi sp. nov., a novel bacterium isolated from the gut content of Hexagrammos agrammus.</title>
        <authorList>
            <person name="Jung H.K."/>
            <person name="Kim D.G."/>
            <person name="Zin H."/>
            <person name="Park J."/>
            <person name="Jung H."/>
            <person name="Kim Y.O."/>
            <person name="Kong H.J."/>
            <person name="Kim J.W."/>
            <person name="Kim Y.S."/>
        </authorList>
    </citation>
    <scope>NUCLEOTIDE SEQUENCE [LARGE SCALE GENOMIC DNA]</scope>
    <source>
        <strain evidence="3 4">YPD9-1</strain>
    </source>
</reference>
<evidence type="ECO:0000313" key="3">
    <source>
        <dbReference type="EMBL" id="UJF36117.1"/>
    </source>
</evidence>
<dbReference type="Proteomes" id="UP001649230">
    <property type="component" value="Chromosome"/>
</dbReference>
<evidence type="ECO:0000259" key="2">
    <source>
        <dbReference type="Pfam" id="PF10646"/>
    </source>
</evidence>
<dbReference type="RefSeq" id="WP_235122672.1">
    <property type="nucleotide sequence ID" value="NZ_CP090978.1"/>
</dbReference>
<dbReference type="Pfam" id="PF10646">
    <property type="entry name" value="Germane"/>
    <property type="match status" value="1"/>
</dbReference>
<evidence type="ECO:0000256" key="1">
    <source>
        <dbReference type="SAM" id="MobiDB-lite"/>
    </source>
</evidence>
<feature type="compositionally biased region" description="Polar residues" evidence="1">
    <location>
        <begin position="1"/>
        <end position="20"/>
    </location>
</feature>
<evidence type="ECO:0000313" key="4">
    <source>
        <dbReference type="Proteomes" id="UP001649230"/>
    </source>
</evidence>
<organism evidence="3 4">
    <name type="scientific">Paenibacillus hexagrammi</name>
    <dbReference type="NCBI Taxonomy" id="2908839"/>
    <lineage>
        <taxon>Bacteria</taxon>
        <taxon>Bacillati</taxon>
        <taxon>Bacillota</taxon>
        <taxon>Bacilli</taxon>
        <taxon>Bacillales</taxon>
        <taxon>Paenibacillaceae</taxon>
        <taxon>Paenibacillus</taxon>
    </lineage>
</organism>
<dbReference type="InterPro" id="IPR019606">
    <property type="entry name" value="GerMN"/>
</dbReference>
<accession>A0ABY3ST13</accession>
<sequence length="165" mass="18256">MLGQSAASSQPPTQAQSTPLPSAAVTPKPLQQKQVKAYFTDENEMKLIEKEVTVSYEKEDGVYAALLQAQAKGDDPKAATLFEDMKFQKVVFDQAKGELTIDIQFGPNSQLGAPGEELFLQALKKSMFQFPEVKALFVLKDGKQVDSLMGHMELPYPIKRSNEMN</sequence>